<evidence type="ECO:0000256" key="1">
    <source>
        <dbReference type="SAM" id="MobiDB-lite"/>
    </source>
</evidence>
<feature type="compositionally biased region" description="Acidic residues" evidence="1">
    <location>
        <begin position="1"/>
        <end position="55"/>
    </location>
</feature>
<keyword evidence="3" id="KW-1185">Reference proteome</keyword>
<dbReference type="AlphaFoldDB" id="A0A4Y2SSY3"/>
<dbReference type="EMBL" id="BGPR01023382">
    <property type="protein sequence ID" value="GBN90526.1"/>
    <property type="molecule type" value="Genomic_DNA"/>
</dbReference>
<comment type="caution">
    <text evidence="2">The sequence shown here is derived from an EMBL/GenBank/DDBJ whole genome shotgun (WGS) entry which is preliminary data.</text>
</comment>
<accession>A0A4Y2SSY3</accession>
<dbReference type="Proteomes" id="UP000499080">
    <property type="component" value="Unassembled WGS sequence"/>
</dbReference>
<gene>
    <name evidence="2" type="ORF">AVEN_187412_1</name>
</gene>
<proteinExistence type="predicted"/>
<name>A0A4Y2SSY3_ARAVE</name>
<evidence type="ECO:0000313" key="2">
    <source>
        <dbReference type="EMBL" id="GBN90526.1"/>
    </source>
</evidence>
<organism evidence="2 3">
    <name type="scientific">Araneus ventricosus</name>
    <name type="common">Orbweaver spider</name>
    <name type="synonym">Epeira ventricosa</name>
    <dbReference type="NCBI Taxonomy" id="182803"/>
    <lineage>
        <taxon>Eukaryota</taxon>
        <taxon>Metazoa</taxon>
        <taxon>Ecdysozoa</taxon>
        <taxon>Arthropoda</taxon>
        <taxon>Chelicerata</taxon>
        <taxon>Arachnida</taxon>
        <taxon>Araneae</taxon>
        <taxon>Araneomorphae</taxon>
        <taxon>Entelegynae</taxon>
        <taxon>Araneoidea</taxon>
        <taxon>Araneidae</taxon>
        <taxon>Araneus</taxon>
    </lineage>
</organism>
<feature type="region of interest" description="Disordered" evidence="1">
    <location>
        <begin position="1"/>
        <end position="63"/>
    </location>
</feature>
<protein>
    <submittedName>
        <fullName evidence="2">Uncharacterized protein</fullName>
    </submittedName>
</protein>
<feature type="non-terminal residue" evidence="2">
    <location>
        <position position="1"/>
    </location>
</feature>
<evidence type="ECO:0000313" key="3">
    <source>
        <dbReference type="Proteomes" id="UP000499080"/>
    </source>
</evidence>
<reference evidence="2 3" key="1">
    <citation type="journal article" date="2019" name="Sci. Rep.">
        <title>Orb-weaving spider Araneus ventricosus genome elucidates the spidroin gene catalogue.</title>
        <authorList>
            <person name="Kono N."/>
            <person name="Nakamura H."/>
            <person name="Ohtoshi R."/>
            <person name="Moran D.A.P."/>
            <person name="Shinohara A."/>
            <person name="Yoshida Y."/>
            <person name="Fujiwara M."/>
            <person name="Mori M."/>
            <person name="Tomita M."/>
            <person name="Arakawa K."/>
        </authorList>
    </citation>
    <scope>NUCLEOTIDE SEQUENCE [LARGE SCALE GENOMIC DNA]</scope>
</reference>
<sequence>CDSDSEEEASTDENECDSDSEEEALTDETECNSDSEEEASADENECDSDSEEEASTDEKSVTLDDMLKNMGSVIKGLEKRNIVSEHDLLLLYKVKEINCNHKMKSMKQLSILGMFRKIS</sequence>